<reference evidence="2" key="1">
    <citation type="submission" date="2011-02" db="EMBL/GenBank/DDBJ databases">
        <title>The complete sequence of chromosome of Deinococcus proteolyticus DSM 20540.</title>
        <authorList>
            <consortium name="US DOE Joint Genome Institute (JGI-PGF)"/>
            <person name="Lucas S."/>
            <person name="Copeland A."/>
            <person name="Lapidus A."/>
            <person name="Bruce D."/>
            <person name="Goodwin L."/>
            <person name="Pitluck S."/>
            <person name="Kyrpides N."/>
            <person name="Mavromatis K."/>
            <person name="Pagani I."/>
            <person name="Ivanova N."/>
            <person name="Ovchinnikova G."/>
            <person name="Zeytun A."/>
            <person name="Detter J.C."/>
            <person name="Han C."/>
            <person name="Land M."/>
            <person name="Hauser L."/>
            <person name="Markowitz V."/>
            <person name="Cheng J.-F."/>
            <person name="Hugenholtz P."/>
            <person name="Woyke T."/>
            <person name="Wu D."/>
            <person name="Pukall R."/>
            <person name="Steenblock K."/>
            <person name="Brambilla E."/>
            <person name="Klenk H.-P."/>
            <person name="Eisen J.A."/>
        </authorList>
    </citation>
    <scope>NUCLEOTIDE SEQUENCE [LARGE SCALE GENOMIC DNA]</scope>
    <source>
        <strain evidence="2">ATCC 35074 / DSM 20540 / JCM 6276 / NBRC 101906 / NCIMB 13154 / VKM Ac-1939 / CCM 2703 / MRP</strain>
    </source>
</reference>
<dbReference type="EMBL" id="CP002536">
    <property type="protein sequence ID" value="ADY26290.1"/>
    <property type="molecule type" value="Genomic_DNA"/>
</dbReference>
<sequence>MAPLIRLHHAIGFDDAPFDRSHRGNVRVIGASHSGRTLHGVVSGQVRRDGQNSTCELTRLVAGYGGDHLGLILLQGIALAGFNVVDLHTLHRETGLPVLVVARRPPDLTRIRAALLEQVPGGERKWRLIQRAGEMEPCGGVWVQRVGLSLNDSQAALTALTVTGRVPEPLRAAHLIAGGVAQGRSTRQRV</sequence>
<dbReference type="KEGG" id="dpt:Deipr_1138"/>
<dbReference type="Proteomes" id="UP000007718">
    <property type="component" value="Chromosome"/>
</dbReference>
<dbReference type="eggNOG" id="COG1628">
    <property type="taxonomic scope" value="Bacteria"/>
</dbReference>
<evidence type="ECO:0000313" key="1">
    <source>
        <dbReference type="EMBL" id="ADY26290.1"/>
    </source>
</evidence>
<gene>
    <name evidence="1" type="ordered locus">Deipr_1138</name>
</gene>
<dbReference type="HOGENOM" id="CLU_095956_1_0_0"/>
<dbReference type="RefSeq" id="WP_013614899.1">
    <property type="nucleotide sequence ID" value="NC_015161.1"/>
</dbReference>
<proteinExistence type="inferred from homology"/>
<dbReference type="Gene3D" id="3.30.2170.10">
    <property type="entry name" value="archaeoglobus fulgidus dsm 4304 superfamily"/>
    <property type="match status" value="1"/>
</dbReference>
<protein>
    <submittedName>
        <fullName evidence="1">UPF0215 protein</fullName>
    </submittedName>
</protein>
<evidence type="ECO:0000313" key="2">
    <source>
        <dbReference type="Proteomes" id="UP000007718"/>
    </source>
</evidence>
<name>F0RNG4_DEIPM</name>
<dbReference type="PIRSF" id="PIRSF006380">
    <property type="entry name" value="UCP006380"/>
    <property type="match status" value="1"/>
</dbReference>
<dbReference type="Pfam" id="PF01949">
    <property type="entry name" value="Endo_dU"/>
    <property type="match status" value="1"/>
</dbReference>
<accession>F0RNG4</accession>
<organism evidence="1 2">
    <name type="scientific">Deinococcus proteolyticus (strain ATCC 35074 / DSM 20540 / JCM 6276 / NBRC 101906 / NCIMB 13154 / VKM Ac-1939 / CCM 2703 / MRP)</name>
    <dbReference type="NCBI Taxonomy" id="693977"/>
    <lineage>
        <taxon>Bacteria</taxon>
        <taxon>Thermotogati</taxon>
        <taxon>Deinococcota</taxon>
        <taxon>Deinococci</taxon>
        <taxon>Deinococcales</taxon>
        <taxon>Deinococcaceae</taxon>
        <taxon>Deinococcus</taxon>
    </lineage>
</organism>
<dbReference type="PANTHER" id="PTHR39518">
    <property type="entry name" value="UPF0215 PROTEIN MJ1150"/>
    <property type="match status" value="1"/>
</dbReference>
<dbReference type="STRING" id="693977.Deipr_1138"/>
<dbReference type="InterPro" id="IPR002802">
    <property type="entry name" value="Endo_dU"/>
</dbReference>
<dbReference type="HAMAP" id="MF_00582">
    <property type="entry name" value="UPF0215"/>
    <property type="match status" value="1"/>
</dbReference>
<reference evidence="1 2" key="2">
    <citation type="journal article" date="2012" name="Stand. Genomic Sci.">
        <title>Complete genome sequence of the orange-red pigmented, radioresistant Deinococcus proteolyticus type strain (MRP(T)).</title>
        <authorList>
            <person name="Copeland A."/>
            <person name="Zeytun A."/>
            <person name="Yassawong M."/>
            <person name="Nolan M."/>
            <person name="Lucas S."/>
            <person name="Hammon N."/>
            <person name="Deshpande S."/>
            <person name="Cheng J.F."/>
            <person name="Han C."/>
            <person name="Tapia R."/>
            <person name="Goodwin L.A."/>
            <person name="Pitluck S."/>
            <person name="Mavromatis K."/>
            <person name="Liolios K."/>
            <person name="Pagani I."/>
            <person name="Ivanova N."/>
            <person name="Mikhailova N."/>
            <person name="Pati A."/>
            <person name="Chen A."/>
            <person name="Palaniappan K."/>
            <person name="Land M."/>
            <person name="Hauser L."/>
            <person name="Jeffries C.D."/>
            <person name="Brambilla E.M."/>
            <person name="Rohde M."/>
            <person name="Sikorski J."/>
            <person name="Pukall R."/>
            <person name="Goker M."/>
            <person name="Detter J.C."/>
            <person name="Woyke T."/>
            <person name="Bristow J."/>
            <person name="Eisen J.A."/>
            <person name="Markowitz V."/>
            <person name="Hugenholtz P."/>
            <person name="Kyrpides N.C."/>
            <person name="Klenk H.P."/>
            <person name="Lapidus A."/>
        </authorList>
    </citation>
    <scope>NUCLEOTIDE SEQUENCE [LARGE SCALE GENOMIC DNA]</scope>
    <source>
        <strain evidence="2">ATCC 35074 / DSM 20540 / JCM 6276 / NBRC 101906 / NCIMB 13154 / VKM Ac-1939 / CCM 2703 / MRP</strain>
    </source>
</reference>
<dbReference type="PANTHER" id="PTHR39518:SF2">
    <property type="entry name" value="UPF0215 PROTEIN MJ1150"/>
    <property type="match status" value="1"/>
</dbReference>
<dbReference type="AlphaFoldDB" id="F0RNG4"/>
<keyword evidence="2" id="KW-1185">Reference proteome</keyword>